<feature type="active site" evidence="9">
    <location>
        <position position="143"/>
    </location>
</feature>
<organism evidence="12 13">
    <name type="scientific">Buchnera aphidicola str. Ua</name>
    <name type="common">Uroleucon ambrosiae</name>
    <dbReference type="NCBI Taxonomy" id="1005057"/>
    <lineage>
        <taxon>Bacteria</taxon>
        <taxon>Pseudomonadati</taxon>
        <taxon>Pseudomonadota</taxon>
        <taxon>Gammaproteobacteria</taxon>
        <taxon>Enterobacterales</taxon>
        <taxon>Erwiniaceae</taxon>
        <taxon>Buchnera</taxon>
    </lineage>
</organism>
<dbReference type="GO" id="GO:0005886">
    <property type="term" value="C:plasma membrane"/>
    <property type="evidence" value="ECO:0007669"/>
    <property type="project" value="UniProtKB-SubCell"/>
</dbReference>
<keyword evidence="4 9" id="KW-0812">Transmembrane</keyword>
<dbReference type="KEGG" id="buh:BUAMB_136"/>
<dbReference type="InterPro" id="IPR001872">
    <property type="entry name" value="Peptidase_A8"/>
</dbReference>
<keyword evidence="12" id="KW-0449">Lipoprotein</keyword>
<comment type="similarity">
    <text evidence="1 9 11">Belongs to the peptidase A8 family.</text>
</comment>
<evidence type="ECO:0000256" key="2">
    <source>
        <dbReference type="ARBA" id="ARBA00022475"/>
    </source>
</evidence>
<dbReference type="NCBIfam" id="TIGR00077">
    <property type="entry name" value="lspA"/>
    <property type="match status" value="1"/>
</dbReference>
<evidence type="ECO:0000256" key="5">
    <source>
        <dbReference type="ARBA" id="ARBA00022750"/>
    </source>
</evidence>
<sequence length="160" mass="18998">MIKNKVHNIKKYLSITIIIFVIIIDIFSKYLITKYIQLYDTKIIFSMLNLFHIHNYGAIFSLFYNENGWQRWLLSIISCFIILRIIKIIQKLKKNEKNKIIALSLIIGGATGNLIDRIYYGFIIDFIDLHINNWHFATFNIADCSIFFGIIIFLKNYYKT</sequence>
<keyword evidence="2 9" id="KW-1003">Cell membrane</keyword>
<dbReference type="GO" id="GO:0006508">
    <property type="term" value="P:proteolysis"/>
    <property type="evidence" value="ECO:0007669"/>
    <property type="project" value="UniProtKB-KW"/>
</dbReference>
<feature type="transmembrane region" description="Helical" evidence="9">
    <location>
        <begin position="12"/>
        <end position="32"/>
    </location>
</feature>
<comment type="subcellular location">
    <subcellularLocation>
        <location evidence="9">Cell membrane</location>
        <topology evidence="9">Multi-pass membrane protein</topology>
    </subcellularLocation>
</comment>
<dbReference type="eggNOG" id="COG0597">
    <property type="taxonomic scope" value="Bacteria"/>
</dbReference>
<dbReference type="GO" id="GO:0004190">
    <property type="term" value="F:aspartic-type endopeptidase activity"/>
    <property type="evidence" value="ECO:0007669"/>
    <property type="project" value="UniProtKB-UniRule"/>
</dbReference>
<dbReference type="OrthoDB" id="9810259at2"/>
<dbReference type="HOGENOM" id="CLU_083252_4_0_6"/>
<dbReference type="STRING" id="1005057.BUAMB_136"/>
<evidence type="ECO:0000256" key="9">
    <source>
        <dbReference type="HAMAP-Rule" id="MF_00161"/>
    </source>
</evidence>
<evidence type="ECO:0000256" key="3">
    <source>
        <dbReference type="ARBA" id="ARBA00022670"/>
    </source>
</evidence>
<dbReference type="AlphaFoldDB" id="G2LP24"/>
<evidence type="ECO:0000256" key="11">
    <source>
        <dbReference type="RuleBase" id="RU004181"/>
    </source>
</evidence>
<protein>
    <recommendedName>
        <fullName evidence="9">Lipoprotein signal peptidase</fullName>
        <ecNumber evidence="9">3.4.23.36</ecNumber>
    </recommendedName>
    <alternativeName>
        <fullName evidence="9">Prolipoprotein signal peptidase</fullName>
    </alternativeName>
    <alternativeName>
        <fullName evidence="9">Signal peptidase II</fullName>
        <shortName evidence="9">SPase II</shortName>
    </alternativeName>
</protein>
<evidence type="ECO:0000256" key="8">
    <source>
        <dbReference type="ARBA" id="ARBA00023136"/>
    </source>
</evidence>
<dbReference type="PROSITE" id="PS00855">
    <property type="entry name" value="SPASE_II"/>
    <property type="match status" value="1"/>
</dbReference>
<dbReference type="UniPathway" id="UPA00665"/>
<dbReference type="RefSeq" id="WP_014499865.1">
    <property type="nucleotide sequence ID" value="NC_017259.1"/>
</dbReference>
<gene>
    <name evidence="9 12" type="primary">lspA</name>
    <name evidence="12" type="ORF">BUAMB_136</name>
</gene>
<dbReference type="Pfam" id="PF01252">
    <property type="entry name" value="Peptidase_A8"/>
    <property type="match status" value="1"/>
</dbReference>
<evidence type="ECO:0000256" key="6">
    <source>
        <dbReference type="ARBA" id="ARBA00022801"/>
    </source>
</evidence>
<dbReference type="PANTHER" id="PTHR33695:SF1">
    <property type="entry name" value="LIPOPROTEIN SIGNAL PEPTIDASE"/>
    <property type="match status" value="1"/>
</dbReference>
<evidence type="ECO:0000256" key="1">
    <source>
        <dbReference type="ARBA" id="ARBA00006139"/>
    </source>
</evidence>
<evidence type="ECO:0000313" key="12">
    <source>
        <dbReference type="EMBL" id="AEO07961.1"/>
    </source>
</evidence>
<comment type="catalytic activity">
    <reaction evidence="9 10">
        <text>Release of signal peptides from bacterial membrane prolipoproteins. Hydrolyzes -Xaa-Yaa-Zaa-|-(S,diacylglyceryl)Cys-, in which Xaa is hydrophobic (preferably Leu), and Yaa (Ala or Ser) and Zaa (Gly or Ala) have small, neutral side chains.</text>
        <dbReference type="EC" id="3.4.23.36"/>
    </reaction>
</comment>
<keyword evidence="5 9" id="KW-0064">Aspartyl protease</keyword>
<dbReference type="HAMAP" id="MF_00161">
    <property type="entry name" value="LspA"/>
    <property type="match status" value="1"/>
</dbReference>
<evidence type="ECO:0000313" key="13">
    <source>
        <dbReference type="Proteomes" id="UP000006139"/>
    </source>
</evidence>
<dbReference type="PRINTS" id="PR00781">
    <property type="entry name" value="LIPOSIGPTASE"/>
</dbReference>
<feature type="transmembrane region" description="Helical" evidence="9">
    <location>
        <begin position="69"/>
        <end position="89"/>
    </location>
</feature>
<comment type="function">
    <text evidence="9 10">This protein specifically catalyzes the removal of signal peptides from prolipoproteins.</text>
</comment>
<feature type="transmembrane region" description="Helical" evidence="9">
    <location>
        <begin position="134"/>
        <end position="154"/>
    </location>
</feature>
<dbReference type="PANTHER" id="PTHR33695">
    <property type="entry name" value="LIPOPROTEIN SIGNAL PEPTIDASE"/>
    <property type="match status" value="1"/>
</dbReference>
<dbReference type="EMBL" id="CP002648">
    <property type="protein sequence ID" value="AEO07961.1"/>
    <property type="molecule type" value="Genomic_DNA"/>
</dbReference>
<evidence type="ECO:0000256" key="7">
    <source>
        <dbReference type="ARBA" id="ARBA00022989"/>
    </source>
</evidence>
<keyword evidence="7 9" id="KW-1133">Transmembrane helix</keyword>
<keyword evidence="6 9" id="KW-0378">Hydrolase</keyword>
<feature type="transmembrane region" description="Helical" evidence="9">
    <location>
        <begin position="101"/>
        <end position="122"/>
    </location>
</feature>
<dbReference type="PATRIC" id="fig|1005057.4.peg.128"/>
<dbReference type="EC" id="3.4.23.36" evidence="9"/>
<evidence type="ECO:0000256" key="10">
    <source>
        <dbReference type="RuleBase" id="RU000594"/>
    </source>
</evidence>
<comment type="pathway">
    <text evidence="9">Protein modification; lipoprotein biosynthesis (signal peptide cleavage).</text>
</comment>
<feature type="active site" evidence="9">
    <location>
        <position position="125"/>
    </location>
</feature>
<proteinExistence type="inferred from homology"/>
<keyword evidence="3 9" id="KW-0645">Protease</keyword>
<name>G2LP24_BUCUM</name>
<dbReference type="Proteomes" id="UP000006139">
    <property type="component" value="Chromosome"/>
</dbReference>
<accession>G2LP24</accession>
<evidence type="ECO:0000256" key="4">
    <source>
        <dbReference type="ARBA" id="ARBA00022692"/>
    </source>
</evidence>
<keyword evidence="8 9" id="KW-0472">Membrane</keyword>
<reference evidence="12 13" key="1">
    <citation type="journal article" date="2011" name="PLoS Genet.">
        <title>Sequence conservation and functional constraint on intergenic spacers in reduced genomes of the obligate symbiont buchnera.</title>
        <authorList>
            <person name="Degnan P.H."/>
            <person name="Ochman H."/>
            <person name="Moran N.A."/>
        </authorList>
    </citation>
    <scope>NUCLEOTIDE SEQUENCE [LARGE SCALE GENOMIC DNA]</scope>
    <source>
        <strain evidence="12 13">Ua</strain>
    </source>
</reference>